<evidence type="ECO:0000313" key="2">
    <source>
        <dbReference type="Proteomes" id="UP001150538"/>
    </source>
</evidence>
<dbReference type="InterPro" id="IPR023214">
    <property type="entry name" value="HAD_sf"/>
</dbReference>
<dbReference type="InterPro" id="IPR036412">
    <property type="entry name" value="HAD-like_sf"/>
</dbReference>
<protein>
    <submittedName>
        <fullName evidence="1">Uncharacterized protein</fullName>
    </submittedName>
</protein>
<dbReference type="SUPFAM" id="SSF56784">
    <property type="entry name" value="HAD-like"/>
    <property type="match status" value="1"/>
</dbReference>
<dbReference type="SFLD" id="SFLDS00003">
    <property type="entry name" value="Haloacid_Dehalogenase"/>
    <property type="match status" value="1"/>
</dbReference>
<dbReference type="PANTHER" id="PTHR47829:SF1">
    <property type="entry name" value="HAD FAMILY PHOSPHATASE"/>
    <property type="match status" value="1"/>
</dbReference>
<reference evidence="1" key="1">
    <citation type="submission" date="2022-07" db="EMBL/GenBank/DDBJ databases">
        <title>Phylogenomic reconstructions and comparative analyses of Kickxellomycotina fungi.</title>
        <authorList>
            <person name="Reynolds N.K."/>
            <person name="Stajich J.E."/>
            <person name="Barry K."/>
            <person name="Grigoriev I.V."/>
            <person name="Crous P."/>
            <person name="Smith M.E."/>
        </authorList>
    </citation>
    <scope>NUCLEOTIDE SEQUENCE</scope>
    <source>
        <strain evidence="1">NBRC 100468</strain>
    </source>
</reference>
<accession>A0A9W8A3M0</accession>
<sequence>MYIPNLFPSSWSIGSTARKIASYTTTTTPRISPFYNLFELSMPSDTKAVVFDVGGVVSKSPLIAIKEYEAELKLPPNYLNVAITRNGEYGAFQRFERGELRYDEFIRVWHRELNEIYENNAAYTRYWKGLYGDRKAIPVLPTQITINSGDLFKRILTITEKPNTAVVNYIDELKRNGYKVAALTNDFKIDGLYQPQFDLNQIFDTVIQSSVVGIRKPDPRIYSLVCQELHVEPNQVVFLDDLAQNIRAAERFGMSTIRVEVDREEEALQRLRVLTTPSLIRARL</sequence>
<dbReference type="EMBL" id="JANBPU010000001">
    <property type="protein sequence ID" value="KAJ1922155.1"/>
    <property type="molecule type" value="Genomic_DNA"/>
</dbReference>
<keyword evidence="2" id="KW-1185">Reference proteome</keyword>
<dbReference type="Gene3D" id="1.10.150.240">
    <property type="entry name" value="Putative phosphatase, domain 2"/>
    <property type="match status" value="1"/>
</dbReference>
<proteinExistence type="predicted"/>
<dbReference type="NCBIfam" id="TIGR01509">
    <property type="entry name" value="HAD-SF-IA-v3"/>
    <property type="match status" value="1"/>
</dbReference>
<dbReference type="PRINTS" id="PR00413">
    <property type="entry name" value="HADHALOGNASE"/>
</dbReference>
<dbReference type="GO" id="GO:0016791">
    <property type="term" value="F:phosphatase activity"/>
    <property type="evidence" value="ECO:0007669"/>
    <property type="project" value="UniProtKB-ARBA"/>
</dbReference>
<dbReference type="Gene3D" id="3.40.50.1000">
    <property type="entry name" value="HAD superfamily/HAD-like"/>
    <property type="match status" value="1"/>
</dbReference>
<name>A0A9W8A3M0_9FUNG</name>
<dbReference type="Pfam" id="PF00702">
    <property type="entry name" value="Hydrolase"/>
    <property type="match status" value="1"/>
</dbReference>
<dbReference type="SFLD" id="SFLDG01129">
    <property type="entry name" value="C1.5:_HAD__Beta-PGM__Phosphata"/>
    <property type="match status" value="1"/>
</dbReference>
<dbReference type="PANTHER" id="PTHR47829">
    <property type="entry name" value="HYDROLASE, PUTATIVE (AFU_ORTHOLOGUE AFUA_1G12880)-RELATED"/>
    <property type="match status" value="1"/>
</dbReference>
<dbReference type="InterPro" id="IPR023198">
    <property type="entry name" value="PGP-like_dom2"/>
</dbReference>
<organism evidence="1 2">
    <name type="scientific">Mycoemilia scoparia</name>
    <dbReference type="NCBI Taxonomy" id="417184"/>
    <lineage>
        <taxon>Eukaryota</taxon>
        <taxon>Fungi</taxon>
        <taxon>Fungi incertae sedis</taxon>
        <taxon>Zoopagomycota</taxon>
        <taxon>Kickxellomycotina</taxon>
        <taxon>Kickxellomycetes</taxon>
        <taxon>Kickxellales</taxon>
        <taxon>Kickxellaceae</taxon>
        <taxon>Mycoemilia</taxon>
    </lineage>
</organism>
<dbReference type="AlphaFoldDB" id="A0A9W8A3M0"/>
<dbReference type="InterPro" id="IPR006439">
    <property type="entry name" value="HAD-SF_hydro_IA"/>
</dbReference>
<dbReference type="OrthoDB" id="1694274at2759"/>
<dbReference type="InterPro" id="IPR052898">
    <property type="entry name" value="ACAD10-like"/>
</dbReference>
<comment type="caution">
    <text evidence="1">The sequence shown here is derived from an EMBL/GenBank/DDBJ whole genome shotgun (WGS) entry which is preliminary data.</text>
</comment>
<dbReference type="CDD" id="cd02603">
    <property type="entry name" value="HAD_sEH-N_like"/>
    <property type="match status" value="1"/>
</dbReference>
<dbReference type="Proteomes" id="UP001150538">
    <property type="component" value="Unassembled WGS sequence"/>
</dbReference>
<gene>
    <name evidence="1" type="ORF">H4219_000017</name>
</gene>
<evidence type="ECO:0000313" key="1">
    <source>
        <dbReference type="EMBL" id="KAJ1922155.1"/>
    </source>
</evidence>